<comment type="caution">
    <text evidence="1">The sequence shown here is derived from an EMBL/GenBank/DDBJ whole genome shotgun (WGS) entry which is preliminary data.</text>
</comment>
<dbReference type="AlphaFoldDB" id="X0T6I3"/>
<organism evidence="1">
    <name type="scientific">marine sediment metagenome</name>
    <dbReference type="NCBI Taxonomy" id="412755"/>
    <lineage>
        <taxon>unclassified sequences</taxon>
        <taxon>metagenomes</taxon>
        <taxon>ecological metagenomes</taxon>
    </lineage>
</organism>
<feature type="non-terminal residue" evidence="1">
    <location>
        <position position="104"/>
    </location>
</feature>
<proteinExistence type="predicted"/>
<dbReference type="EMBL" id="BARS01015291">
    <property type="protein sequence ID" value="GAF88814.1"/>
    <property type="molecule type" value="Genomic_DNA"/>
</dbReference>
<name>X0T6I3_9ZZZZ</name>
<protein>
    <submittedName>
        <fullName evidence="1">Uncharacterized protein</fullName>
    </submittedName>
</protein>
<gene>
    <name evidence="1" type="ORF">S01H1_25329</name>
</gene>
<accession>X0T6I3</accession>
<evidence type="ECO:0000313" key="1">
    <source>
        <dbReference type="EMBL" id="GAF88814.1"/>
    </source>
</evidence>
<reference evidence="1" key="1">
    <citation type="journal article" date="2014" name="Front. Microbiol.">
        <title>High frequency of phylogenetically diverse reductive dehalogenase-homologous genes in deep subseafloor sedimentary metagenomes.</title>
        <authorList>
            <person name="Kawai M."/>
            <person name="Futagami T."/>
            <person name="Toyoda A."/>
            <person name="Takaki Y."/>
            <person name="Nishi S."/>
            <person name="Hori S."/>
            <person name="Arai W."/>
            <person name="Tsubouchi T."/>
            <person name="Morono Y."/>
            <person name="Uchiyama I."/>
            <person name="Ito T."/>
            <person name="Fujiyama A."/>
            <person name="Inagaki F."/>
            <person name="Takami H."/>
        </authorList>
    </citation>
    <scope>NUCLEOTIDE SEQUENCE</scope>
    <source>
        <strain evidence="1">Expedition CK06-06</strain>
    </source>
</reference>
<sequence length="104" mass="11314">MAVLAACMVVPVWMNCQVLAGQSRALSERLAEYRLGAMADQEAIEAAQHSVAFNERLLIEELNYQRPGEQILLASYVQEGQAEPAAAEQAGVGPPWLGAFVQRD</sequence>